<protein>
    <submittedName>
        <fullName evidence="7">ATP-binding cassette domain-containing protein</fullName>
    </submittedName>
</protein>
<dbReference type="PROSITE" id="PS00211">
    <property type="entry name" value="ABC_TRANSPORTER_1"/>
    <property type="match status" value="1"/>
</dbReference>
<organism evidence="7 8">
    <name type="scientific">Frankia umida</name>
    <dbReference type="NCBI Taxonomy" id="573489"/>
    <lineage>
        <taxon>Bacteria</taxon>
        <taxon>Bacillati</taxon>
        <taxon>Actinomycetota</taxon>
        <taxon>Actinomycetes</taxon>
        <taxon>Frankiales</taxon>
        <taxon>Frankiaceae</taxon>
        <taxon>Frankia</taxon>
    </lineage>
</organism>
<keyword evidence="4 7" id="KW-0067">ATP-binding</keyword>
<comment type="caution">
    <text evidence="7">The sequence shown here is derived from an EMBL/GenBank/DDBJ whole genome shotgun (WGS) entry which is preliminary data.</text>
</comment>
<dbReference type="PANTHER" id="PTHR43820:SF4">
    <property type="entry name" value="HIGH-AFFINITY BRANCHED-CHAIN AMINO ACID TRANSPORT ATP-BINDING PROTEIN LIVF"/>
    <property type="match status" value="1"/>
</dbReference>
<dbReference type="EMBL" id="JALKFT010000014">
    <property type="protein sequence ID" value="MCK9877145.1"/>
    <property type="molecule type" value="Genomic_DNA"/>
</dbReference>
<comment type="similarity">
    <text evidence="1">Belongs to the ABC transporter superfamily.</text>
</comment>
<dbReference type="GO" id="GO:0005524">
    <property type="term" value="F:ATP binding"/>
    <property type="evidence" value="ECO:0007669"/>
    <property type="project" value="UniProtKB-KW"/>
</dbReference>
<dbReference type="SUPFAM" id="SSF52540">
    <property type="entry name" value="P-loop containing nucleoside triphosphate hydrolases"/>
    <property type="match status" value="1"/>
</dbReference>
<evidence type="ECO:0000313" key="7">
    <source>
        <dbReference type="EMBL" id="MCK9877145.1"/>
    </source>
</evidence>
<dbReference type="InterPro" id="IPR003439">
    <property type="entry name" value="ABC_transporter-like_ATP-bd"/>
</dbReference>
<dbReference type="RefSeq" id="WP_248825429.1">
    <property type="nucleotide sequence ID" value="NZ_JALKFT010000014.1"/>
</dbReference>
<dbReference type="Pfam" id="PF00005">
    <property type="entry name" value="ABC_tran"/>
    <property type="match status" value="1"/>
</dbReference>
<evidence type="ECO:0000256" key="1">
    <source>
        <dbReference type="ARBA" id="ARBA00005417"/>
    </source>
</evidence>
<dbReference type="InterPro" id="IPR017871">
    <property type="entry name" value="ABC_transporter-like_CS"/>
</dbReference>
<dbReference type="SMART" id="SM00382">
    <property type="entry name" value="AAA"/>
    <property type="match status" value="1"/>
</dbReference>
<proteinExistence type="inferred from homology"/>
<evidence type="ECO:0000313" key="8">
    <source>
        <dbReference type="Proteomes" id="UP001201873"/>
    </source>
</evidence>
<accession>A0ABT0K032</accession>
<sequence length="245" mass="25411">MTSALTCEALTGGRGSSEVFRGLDLSVAPGKVLALLGPNGAGKTTLLLTLAGLLPSRSGKISVGGTRLPSGKPGAANRAGVVLVPDNRALFTQLSVEDNLRAAARRQGPKPRAMLELFPDLEKRWTVPSGALSGGEQQMLVLARALIQQPKVLLVDELSMGLAPLIVQALFRTVRQVADDQGCAVVLVEQHVNLALRMADDAAVLSRGALVLQAPAAELAAEPERVEAAYFGAGREEKAPASAAA</sequence>
<evidence type="ECO:0000259" key="6">
    <source>
        <dbReference type="PROSITE" id="PS50893"/>
    </source>
</evidence>
<gene>
    <name evidence="7" type="ORF">MXD59_15410</name>
</gene>
<feature type="domain" description="ABC transporter" evidence="6">
    <location>
        <begin position="5"/>
        <end position="232"/>
    </location>
</feature>
<dbReference type="PANTHER" id="PTHR43820">
    <property type="entry name" value="HIGH-AFFINITY BRANCHED-CHAIN AMINO ACID TRANSPORT ATP-BINDING PROTEIN LIVF"/>
    <property type="match status" value="1"/>
</dbReference>
<evidence type="ECO:0000256" key="3">
    <source>
        <dbReference type="ARBA" id="ARBA00022741"/>
    </source>
</evidence>
<evidence type="ECO:0000256" key="2">
    <source>
        <dbReference type="ARBA" id="ARBA00022448"/>
    </source>
</evidence>
<keyword evidence="8" id="KW-1185">Reference proteome</keyword>
<dbReference type="Proteomes" id="UP001201873">
    <property type="component" value="Unassembled WGS sequence"/>
</dbReference>
<keyword evidence="2" id="KW-0813">Transport</keyword>
<dbReference type="InterPro" id="IPR027417">
    <property type="entry name" value="P-loop_NTPase"/>
</dbReference>
<keyword evidence="5" id="KW-0029">Amino-acid transport</keyword>
<dbReference type="Gene3D" id="3.40.50.300">
    <property type="entry name" value="P-loop containing nucleotide triphosphate hydrolases"/>
    <property type="match status" value="1"/>
</dbReference>
<name>A0ABT0K032_9ACTN</name>
<dbReference type="InterPro" id="IPR003593">
    <property type="entry name" value="AAA+_ATPase"/>
</dbReference>
<dbReference type="PROSITE" id="PS50893">
    <property type="entry name" value="ABC_TRANSPORTER_2"/>
    <property type="match status" value="1"/>
</dbReference>
<reference evidence="7 8" key="1">
    <citation type="submission" date="2022-04" db="EMBL/GenBank/DDBJ databases">
        <title>Genome diversity in the genus Frankia.</title>
        <authorList>
            <person name="Carlos-Shanley C."/>
            <person name="Hahn D."/>
        </authorList>
    </citation>
    <scope>NUCLEOTIDE SEQUENCE [LARGE SCALE GENOMIC DNA]</scope>
    <source>
        <strain evidence="7 8">Ag45/Mut15</strain>
    </source>
</reference>
<evidence type="ECO:0000256" key="5">
    <source>
        <dbReference type="ARBA" id="ARBA00022970"/>
    </source>
</evidence>
<keyword evidence="3" id="KW-0547">Nucleotide-binding</keyword>
<evidence type="ECO:0000256" key="4">
    <source>
        <dbReference type="ARBA" id="ARBA00022840"/>
    </source>
</evidence>
<dbReference type="InterPro" id="IPR052156">
    <property type="entry name" value="BCAA_Transport_ATP-bd_LivF"/>
</dbReference>